<dbReference type="KEGG" id="top:TOPB45_1308"/>
<evidence type="ECO:0000313" key="1">
    <source>
        <dbReference type="EMBL" id="AEH23389.1"/>
    </source>
</evidence>
<dbReference type="STRING" id="795359.TOPB45_1308"/>
<name>F8C2C6_THEGP</name>
<sequence length="37" mass="4298">MKLLFIITTDDPETIYNAMRLANVAVKLTYMSYWVDG</sequence>
<organism evidence="1 2">
    <name type="scientific">Thermodesulfobacterium geofontis (strain OPF15)</name>
    <dbReference type="NCBI Taxonomy" id="795359"/>
    <lineage>
        <taxon>Bacteria</taxon>
        <taxon>Pseudomonadati</taxon>
        <taxon>Thermodesulfobacteriota</taxon>
        <taxon>Thermodesulfobacteria</taxon>
        <taxon>Thermodesulfobacteriales</taxon>
        <taxon>Thermodesulfobacteriaceae</taxon>
        <taxon>Thermodesulfobacterium</taxon>
    </lineage>
</organism>
<keyword evidence="2" id="KW-1185">Reference proteome</keyword>
<dbReference type="EMBL" id="CP002829">
    <property type="protein sequence ID" value="AEH23389.1"/>
    <property type="molecule type" value="Genomic_DNA"/>
</dbReference>
<evidence type="ECO:0000313" key="2">
    <source>
        <dbReference type="Proteomes" id="UP000006583"/>
    </source>
</evidence>
<dbReference type="Proteomes" id="UP000006583">
    <property type="component" value="Chromosome"/>
</dbReference>
<proteinExistence type="predicted"/>
<dbReference type="HOGENOM" id="CLU_3349771_0_0_0"/>
<dbReference type="PATRIC" id="fig|795359.3.peg.1329"/>
<reference evidence="1 2" key="1">
    <citation type="journal article" date="2013" name="Genome Announc.">
        <title>Complete genome sequence of the hyperthermophilic sulfate-reducing bacterium Thermodesulfobacterium geofontis OPF15T.</title>
        <authorList>
            <person name="Elkins J.G."/>
            <person name="Hamilton-Brehm S.D."/>
            <person name="Lucas S."/>
            <person name="Han J."/>
            <person name="Lapidus A."/>
            <person name="Cheng J.F."/>
            <person name="Goodwin L.A."/>
            <person name="Pitluck S."/>
            <person name="Peters L."/>
            <person name="Mikhailova N."/>
            <person name="Davenport K.W."/>
            <person name="Detter J.C."/>
            <person name="Han C.S."/>
            <person name="Tapia R."/>
            <person name="Land M.L."/>
            <person name="Hauser L."/>
            <person name="Kyrpides N.C."/>
            <person name="Ivanova N.N."/>
            <person name="Pagani I."/>
            <person name="Bruce D."/>
            <person name="Woyke T."/>
            <person name="Cottingham R.W."/>
        </authorList>
    </citation>
    <scope>NUCLEOTIDE SEQUENCE [LARGE SCALE GENOMIC DNA]</scope>
    <source>
        <strain evidence="1 2">OPF15</strain>
    </source>
</reference>
<gene>
    <name evidence="1" type="ordered locus">TOPB45_1308</name>
</gene>
<accession>F8C2C6</accession>
<dbReference type="AlphaFoldDB" id="F8C2C6"/>
<protein>
    <submittedName>
        <fullName evidence="1">Uncharacterized protein</fullName>
    </submittedName>
</protein>